<dbReference type="GO" id="GO:0016712">
    <property type="term" value="F:oxidoreductase activity, acting on paired donors, with incorporation or reduction of molecular oxygen, reduced flavin or flavoprotein as one donor, and incorporation of one atom of oxygen"/>
    <property type="evidence" value="ECO:0007669"/>
    <property type="project" value="TreeGrafter"/>
</dbReference>
<dbReference type="SUPFAM" id="SSF48264">
    <property type="entry name" value="Cytochrome P450"/>
    <property type="match status" value="1"/>
</dbReference>
<organism evidence="5 6">
    <name type="scientific">Hypsibius exemplaris</name>
    <name type="common">Freshwater tardigrade</name>
    <dbReference type="NCBI Taxonomy" id="2072580"/>
    <lineage>
        <taxon>Eukaryota</taxon>
        <taxon>Metazoa</taxon>
        <taxon>Ecdysozoa</taxon>
        <taxon>Tardigrada</taxon>
        <taxon>Eutardigrada</taxon>
        <taxon>Parachela</taxon>
        <taxon>Hypsibioidea</taxon>
        <taxon>Hypsibiidae</taxon>
        <taxon>Hypsibius</taxon>
    </lineage>
</organism>
<dbReference type="PRINTS" id="PR00463">
    <property type="entry name" value="EP450I"/>
</dbReference>
<evidence type="ECO:0000313" key="5">
    <source>
        <dbReference type="EMBL" id="OQV23425.1"/>
    </source>
</evidence>
<dbReference type="InterPro" id="IPR001128">
    <property type="entry name" value="Cyt_P450"/>
</dbReference>
<keyword evidence="2" id="KW-0479">Metal-binding</keyword>
<dbReference type="OrthoDB" id="1055148at2759"/>
<dbReference type="GO" id="GO:0006082">
    <property type="term" value="P:organic acid metabolic process"/>
    <property type="evidence" value="ECO:0007669"/>
    <property type="project" value="TreeGrafter"/>
</dbReference>
<evidence type="ECO:0000256" key="2">
    <source>
        <dbReference type="ARBA" id="ARBA00022723"/>
    </source>
</evidence>
<name>A0A1W0X7C1_HYPEX</name>
<dbReference type="InterPro" id="IPR050182">
    <property type="entry name" value="Cytochrome_P450_fam2"/>
</dbReference>
<dbReference type="Pfam" id="PF00067">
    <property type="entry name" value="p450"/>
    <property type="match status" value="1"/>
</dbReference>
<dbReference type="Proteomes" id="UP000192578">
    <property type="component" value="Unassembled WGS sequence"/>
</dbReference>
<evidence type="ECO:0000256" key="4">
    <source>
        <dbReference type="ARBA" id="ARBA00023033"/>
    </source>
</evidence>
<dbReference type="GO" id="GO:0006805">
    <property type="term" value="P:xenobiotic metabolic process"/>
    <property type="evidence" value="ECO:0007669"/>
    <property type="project" value="TreeGrafter"/>
</dbReference>
<evidence type="ECO:0000256" key="1">
    <source>
        <dbReference type="ARBA" id="ARBA00010617"/>
    </source>
</evidence>
<keyword evidence="3" id="KW-0408">Iron</keyword>
<dbReference type="Gene3D" id="1.10.630.10">
    <property type="entry name" value="Cytochrome P450"/>
    <property type="match status" value="1"/>
</dbReference>
<dbReference type="PANTHER" id="PTHR24300">
    <property type="entry name" value="CYTOCHROME P450 508A4-RELATED"/>
    <property type="match status" value="1"/>
</dbReference>
<evidence type="ECO:0000313" key="6">
    <source>
        <dbReference type="Proteomes" id="UP000192578"/>
    </source>
</evidence>
<accession>A0A1W0X7C1</accession>
<proteinExistence type="inferred from homology"/>
<keyword evidence="4" id="KW-0503">Monooxygenase</keyword>
<dbReference type="GO" id="GO:0005506">
    <property type="term" value="F:iron ion binding"/>
    <property type="evidence" value="ECO:0007669"/>
    <property type="project" value="InterPro"/>
</dbReference>
<comment type="similarity">
    <text evidence="1">Belongs to the cytochrome P450 family.</text>
</comment>
<sequence>MGMWMPVAGVLITFLIFRKYFTFLWKRRIGELPPGPIPLPVIGNLLDVSRGLPYDAAEKLVRKYGKIVSLMVGDQVTIFIADLPLIRKAFKDDRFSGRPVTIWNYLGLAPNYSHPGIGMEEGEIHREHRKFAEKALRDYGLGTSAGEVFIHQEVSELMQILRDSHGQPMNNAFPFAATVSNVSSYMIYGTSFSPDDPKFIEYIEGDSQVKKESPAGSLLTMFPLLRFIPPFRGSFLRLKSGTVTKHKRVQELIAAHKERFDPNHPRDYIDAYLVAQKSGLASFTDKQLGYNVVDLFGASYGTSTTILRWAMLYMIVYPDVQTKIHEELDRVVGRSRQVAFADRTYPALHRSDHSRNVSNGQLRAIFIAA</sequence>
<dbReference type="GO" id="GO:0005737">
    <property type="term" value="C:cytoplasm"/>
    <property type="evidence" value="ECO:0007669"/>
    <property type="project" value="TreeGrafter"/>
</dbReference>
<dbReference type="InterPro" id="IPR036396">
    <property type="entry name" value="Cyt_P450_sf"/>
</dbReference>
<dbReference type="AlphaFoldDB" id="A0A1W0X7C1"/>
<keyword evidence="4" id="KW-0560">Oxidoreductase</keyword>
<evidence type="ECO:0000256" key="3">
    <source>
        <dbReference type="ARBA" id="ARBA00023004"/>
    </source>
</evidence>
<dbReference type="GO" id="GO:0008395">
    <property type="term" value="F:steroid hydroxylase activity"/>
    <property type="evidence" value="ECO:0007669"/>
    <property type="project" value="TreeGrafter"/>
</dbReference>
<keyword evidence="6" id="KW-1185">Reference proteome</keyword>
<dbReference type="EMBL" id="MTYJ01000011">
    <property type="protein sequence ID" value="OQV23425.1"/>
    <property type="molecule type" value="Genomic_DNA"/>
</dbReference>
<dbReference type="PANTHER" id="PTHR24300:SF403">
    <property type="entry name" value="CYTOCHROME P450 306A1"/>
    <property type="match status" value="1"/>
</dbReference>
<comment type="caution">
    <text evidence="5">The sequence shown here is derived from an EMBL/GenBank/DDBJ whole genome shotgun (WGS) entry which is preliminary data.</text>
</comment>
<gene>
    <name evidence="5" type="ORF">BV898_02547</name>
</gene>
<reference evidence="6" key="1">
    <citation type="submission" date="2017-01" db="EMBL/GenBank/DDBJ databases">
        <title>Comparative genomics of anhydrobiosis in the tardigrade Hypsibius dujardini.</title>
        <authorList>
            <person name="Yoshida Y."/>
            <person name="Koutsovoulos G."/>
            <person name="Laetsch D."/>
            <person name="Stevens L."/>
            <person name="Kumar S."/>
            <person name="Horikawa D."/>
            <person name="Ishino K."/>
            <person name="Komine S."/>
            <person name="Tomita M."/>
            <person name="Blaxter M."/>
            <person name="Arakawa K."/>
        </authorList>
    </citation>
    <scope>NUCLEOTIDE SEQUENCE [LARGE SCALE GENOMIC DNA]</scope>
    <source>
        <strain evidence="6">Z151</strain>
    </source>
</reference>
<dbReference type="GO" id="GO:0020037">
    <property type="term" value="F:heme binding"/>
    <property type="evidence" value="ECO:0007669"/>
    <property type="project" value="InterPro"/>
</dbReference>
<dbReference type="InterPro" id="IPR002401">
    <property type="entry name" value="Cyt_P450_E_grp-I"/>
</dbReference>
<protein>
    <submittedName>
        <fullName evidence="5">Cytochrome P450 2J6</fullName>
    </submittedName>
</protein>